<dbReference type="EMBL" id="CP022388">
    <property type="protein sequence ID" value="ATA92170.1"/>
    <property type="molecule type" value="Genomic_DNA"/>
</dbReference>
<sequence>MKTMKWQHKFVTKFPKEVNNLSKFNNIMSIKLKLTGFFLLFTALVFSQQLEKTWKSFQPDTLLLEIKANRFCLENNSDELFKKLEGKYEVRNDFLLLFPENEGFNGIGDFRIIQVTDSTLVLSKRGKLYHFKTEKTNVPLAVEDSAKIIPNQGFSVTSLWRGALGMFVLLCIAYLFSNNRRKINWKTVIIGLSVQLLLAIGVLKVPQVQYVFEQVGSVFVLILDFTKAGSEFLLGGLMDSDSYGFIFVFQVLPTIVFFSALTSVLFYLGVIQVIVRGLAWVLTKILGISGAESLSVAGNIFLGQTEAPLMIKAYLEKMTRSEILLVMIGGMATVAGGVLAAYIGFLGGNDEALRLVFAKHLLAASVMAAPGAIVVSKMLYPQEQAISTESKVSSDNVGANILDAIANGTTEGLKLAANVAAMLLVFVAFIAMINYFLGWLGDIIPATNGMASWFVSDVSHLQVKTFNQWIAAVTPYDKFSLETILGLIFSPLMWIIGVAQQDMMLMGQLLGIKLAASEFVGYIQLAELKNVASGVHFTYEKSVIMATYMLCGFANFASIGIQIGGIGSLAPGQRKNLSQFGMKAVLGGSLASLLSATIAGMIIG</sequence>
<keyword evidence="3" id="KW-1003">Cell membrane</keyword>
<protein>
    <submittedName>
        <fullName evidence="7">Na+ dependent nucleoside transporter</fullName>
    </submittedName>
</protein>
<dbReference type="InterPro" id="IPR002668">
    <property type="entry name" value="CNT_N_dom"/>
</dbReference>
<evidence type="ECO:0000313" key="7">
    <source>
        <dbReference type="EMBL" id="ATA92170.1"/>
    </source>
</evidence>
<dbReference type="Pfam" id="PF07662">
    <property type="entry name" value="Nucleos_tra2_C"/>
    <property type="match status" value="1"/>
</dbReference>
<dbReference type="InterPro" id="IPR008276">
    <property type="entry name" value="C_nuclsd_transpt"/>
</dbReference>
<evidence type="ECO:0000256" key="6">
    <source>
        <dbReference type="ARBA" id="ARBA00023136"/>
    </source>
</evidence>
<dbReference type="InterPro" id="IPR011657">
    <property type="entry name" value="CNT_C_dom"/>
</dbReference>
<evidence type="ECO:0000256" key="2">
    <source>
        <dbReference type="ARBA" id="ARBA00009033"/>
    </source>
</evidence>
<dbReference type="GO" id="GO:0005886">
    <property type="term" value="C:plasma membrane"/>
    <property type="evidence" value="ECO:0007669"/>
    <property type="project" value="UniProtKB-SubCell"/>
</dbReference>
<keyword evidence="6" id="KW-0472">Membrane</keyword>
<dbReference type="PANTHER" id="PTHR10590:SF4">
    <property type="entry name" value="SOLUTE CARRIER FAMILY 28 MEMBER 3"/>
    <property type="match status" value="1"/>
</dbReference>
<keyword evidence="4" id="KW-0812">Transmembrane</keyword>
<comment type="similarity">
    <text evidence="2">Belongs to the concentrative nucleoside transporter (CNT) (TC 2.A.41) family.</text>
</comment>
<dbReference type="Proteomes" id="UP000243136">
    <property type="component" value="Chromosome"/>
</dbReference>
<proteinExistence type="inferred from homology"/>
<dbReference type="GO" id="GO:0015293">
    <property type="term" value="F:symporter activity"/>
    <property type="evidence" value="ECO:0007669"/>
    <property type="project" value="TreeGrafter"/>
</dbReference>
<comment type="subcellular location">
    <subcellularLocation>
        <location evidence="1">Cell membrane</location>
        <topology evidence="1">Multi-pass membrane protein</topology>
    </subcellularLocation>
</comment>
<dbReference type="Pfam" id="PF07670">
    <property type="entry name" value="Gate"/>
    <property type="match status" value="1"/>
</dbReference>
<dbReference type="PANTHER" id="PTHR10590">
    <property type="entry name" value="SODIUM/NUCLEOSIDE COTRANSPORTER"/>
    <property type="match status" value="1"/>
</dbReference>
<evidence type="ECO:0000256" key="1">
    <source>
        <dbReference type="ARBA" id="ARBA00004651"/>
    </source>
</evidence>
<dbReference type="InterPro" id="IPR011642">
    <property type="entry name" value="Gate_dom"/>
</dbReference>
<dbReference type="Pfam" id="PF01773">
    <property type="entry name" value="Nucleos_tra2_N"/>
    <property type="match status" value="1"/>
</dbReference>
<dbReference type="AlphaFoldDB" id="A0A250F0K0"/>
<organism evidence="7 8">
    <name type="scientific">Capnocytophaga canimorsus</name>
    <dbReference type="NCBI Taxonomy" id="28188"/>
    <lineage>
        <taxon>Bacteria</taxon>
        <taxon>Pseudomonadati</taxon>
        <taxon>Bacteroidota</taxon>
        <taxon>Flavobacteriia</taxon>
        <taxon>Flavobacteriales</taxon>
        <taxon>Flavobacteriaceae</taxon>
        <taxon>Capnocytophaga</taxon>
    </lineage>
</organism>
<gene>
    <name evidence="7" type="ORF">CGC56_08400</name>
</gene>
<evidence type="ECO:0000256" key="5">
    <source>
        <dbReference type="ARBA" id="ARBA00022989"/>
    </source>
</evidence>
<name>A0A250F0K0_9FLAO</name>
<evidence type="ECO:0000256" key="3">
    <source>
        <dbReference type="ARBA" id="ARBA00022475"/>
    </source>
</evidence>
<dbReference type="RefSeq" id="WP_082025299.1">
    <property type="nucleotide sequence ID" value="NZ_BOQJ01000020.1"/>
</dbReference>
<keyword evidence="5" id="KW-1133">Transmembrane helix</keyword>
<evidence type="ECO:0000256" key="4">
    <source>
        <dbReference type="ARBA" id="ARBA00022692"/>
    </source>
</evidence>
<evidence type="ECO:0000313" key="8">
    <source>
        <dbReference type="Proteomes" id="UP000243136"/>
    </source>
</evidence>
<dbReference type="GO" id="GO:0005337">
    <property type="term" value="F:nucleoside transmembrane transporter activity"/>
    <property type="evidence" value="ECO:0007669"/>
    <property type="project" value="InterPro"/>
</dbReference>
<reference evidence="8" key="1">
    <citation type="submission" date="2017-06" db="EMBL/GenBank/DDBJ databases">
        <title>Capnocytophaga spp. assemblies.</title>
        <authorList>
            <person name="Gulvik C.A."/>
        </authorList>
    </citation>
    <scope>NUCLEOTIDE SEQUENCE [LARGE SCALE GENOMIC DNA]</scope>
    <source>
        <strain evidence="8">H5594</strain>
    </source>
</reference>
<accession>A0A250F0K0</accession>